<dbReference type="InterPro" id="IPR002347">
    <property type="entry name" value="SDR_fam"/>
</dbReference>
<evidence type="ECO:0000313" key="4">
    <source>
        <dbReference type="Proteomes" id="UP001193035"/>
    </source>
</evidence>
<dbReference type="InterPro" id="IPR050259">
    <property type="entry name" value="SDR"/>
</dbReference>
<evidence type="ECO:0000256" key="2">
    <source>
        <dbReference type="RuleBase" id="RU000363"/>
    </source>
</evidence>
<evidence type="ECO:0000313" key="3">
    <source>
        <dbReference type="EMBL" id="TMV09714.1"/>
    </source>
</evidence>
<dbReference type="InterPro" id="IPR020904">
    <property type="entry name" value="Sc_DH/Rdtase_CS"/>
</dbReference>
<dbReference type="EMBL" id="VCPD01000001">
    <property type="protein sequence ID" value="TMV09714.1"/>
    <property type="molecule type" value="Genomic_DNA"/>
</dbReference>
<reference evidence="3 4" key="1">
    <citation type="submission" date="2019-05" db="EMBL/GenBank/DDBJ databases">
        <title>Ruegeria sp. nov., isolated from tidal flat.</title>
        <authorList>
            <person name="Kim W."/>
        </authorList>
    </citation>
    <scope>NUCLEOTIDE SEQUENCE [LARGE SCALE GENOMIC DNA]</scope>
    <source>
        <strain evidence="3 4">CAU 1488</strain>
    </source>
</reference>
<sequence length="267" mass="27676">MTDLKGKTALVTGSVQGIGLAIAEALAGAGARIAVHGLADADQIKEVCLHLRNKGAPEAEFFAGDLRDAAEIDALMQAVAAWGGADILVNNAGIQHTAWLADMPRSTWDAIIAINLSAAFQTMQAAMPVMAERGYGRVINIASVHGLVASKQKAPYVAAKHGLVGLSKVAALEYAARGNSKSGGVTVNCICPGWTNTAIIEPQIQERMAAFDGDRDAAVADMLKEKQPSLRGSDPSEIGALALWLCSTLAHNLTGAAIPVDGGWTAQ</sequence>
<dbReference type="PRINTS" id="PR00080">
    <property type="entry name" value="SDRFAMILY"/>
</dbReference>
<dbReference type="PROSITE" id="PS00061">
    <property type="entry name" value="ADH_SHORT"/>
    <property type="match status" value="1"/>
</dbReference>
<gene>
    <name evidence="3" type="ORF">FGK63_01195</name>
</gene>
<dbReference type="InterPro" id="IPR036291">
    <property type="entry name" value="NAD(P)-bd_dom_sf"/>
</dbReference>
<protein>
    <submittedName>
        <fullName evidence="3">SDR family oxidoreductase</fullName>
    </submittedName>
</protein>
<organism evidence="3 4">
    <name type="scientific">Ruegeria sediminis</name>
    <dbReference type="NCBI Taxonomy" id="2583820"/>
    <lineage>
        <taxon>Bacteria</taxon>
        <taxon>Pseudomonadati</taxon>
        <taxon>Pseudomonadota</taxon>
        <taxon>Alphaproteobacteria</taxon>
        <taxon>Rhodobacterales</taxon>
        <taxon>Roseobacteraceae</taxon>
        <taxon>Ruegeria</taxon>
    </lineage>
</organism>
<dbReference type="Pfam" id="PF00106">
    <property type="entry name" value="adh_short"/>
    <property type="match status" value="1"/>
</dbReference>
<evidence type="ECO:0000256" key="1">
    <source>
        <dbReference type="ARBA" id="ARBA00006484"/>
    </source>
</evidence>
<comment type="similarity">
    <text evidence="1 2">Belongs to the short-chain dehydrogenases/reductases (SDR) family.</text>
</comment>
<dbReference type="Gene3D" id="3.40.50.720">
    <property type="entry name" value="NAD(P)-binding Rossmann-like Domain"/>
    <property type="match status" value="1"/>
</dbReference>
<keyword evidence="4" id="KW-1185">Reference proteome</keyword>
<comment type="caution">
    <text evidence="3">The sequence shown here is derived from an EMBL/GenBank/DDBJ whole genome shotgun (WGS) entry which is preliminary data.</text>
</comment>
<dbReference type="NCBIfam" id="NF009093">
    <property type="entry name" value="PRK12429.1"/>
    <property type="match status" value="1"/>
</dbReference>
<proteinExistence type="inferred from homology"/>
<dbReference type="PANTHER" id="PTHR42879:SF2">
    <property type="entry name" value="3-OXOACYL-[ACYL-CARRIER-PROTEIN] REDUCTASE FABG"/>
    <property type="match status" value="1"/>
</dbReference>
<dbReference type="PRINTS" id="PR00081">
    <property type="entry name" value="GDHRDH"/>
</dbReference>
<dbReference type="PANTHER" id="PTHR42879">
    <property type="entry name" value="3-OXOACYL-(ACYL-CARRIER-PROTEIN) REDUCTASE"/>
    <property type="match status" value="1"/>
</dbReference>
<dbReference type="SUPFAM" id="SSF51735">
    <property type="entry name" value="NAD(P)-binding Rossmann-fold domains"/>
    <property type="match status" value="1"/>
</dbReference>
<dbReference type="RefSeq" id="WP_138839773.1">
    <property type="nucleotide sequence ID" value="NZ_VCPD01000001.1"/>
</dbReference>
<accession>A0ABY2X418</accession>
<name>A0ABY2X418_9RHOB</name>
<dbReference type="Proteomes" id="UP001193035">
    <property type="component" value="Unassembled WGS sequence"/>
</dbReference>